<comment type="caution">
    <text evidence="3">The sequence shown here is derived from an EMBL/GenBank/DDBJ whole genome shotgun (WGS) entry which is preliminary data.</text>
</comment>
<dbReference type="OrthoDB" id="5505182at2"/>
<dbReference type="InterPro" id="IPR005532">
    <property type="entry name" value="SUMF_dom"/>
</dbReference>
<name>A0A6N7PGM5_9BACT</name>
<dbReference type="Gene3D" id="3.90.1580.10">
    <property type="entry name" value="paralog of FGE (formylglycine-generating enzyme)"/>
    <property type="match status" value="1"/>
</dbReference>
<feature type="chain" id="PRO_5026965876" evidence="1">
    <location>
        <begin position="29"/>
        <end position="313"/>
    </location>
</feature>
<keyword evidence="4" id="KW-1185">Reference proteome</keyword>
<reference evidence="3 4" key="1">
    <citation type="submission" date="2019-10" db="EMBL/GenBank/DDBJ databases">
        <title>A soil myxobacterium in the family Polyangiaceae.</title>
        <authorList>
            <person name="Li Y."/>
            <person name="Wang J."/>
        </authorList>
    </citation>
    <scope>NUCLEOTIDE SEQUENCE [LARGE SCALE GENOMIC DNA]</scope>
    <source>
        <strain evidence="3 4">DSM 14734</strain>
    </source>
</reference>
<dbReference type="Pfam" id="PF03781">
    <property type="entry name" value="FGE-sulfatase"/>
    <property type="match status" value="1"/>
</dbReference>
<sequence>MRRDILRRTLLLGFAALPVAVVASHATAGCGSDPPDVIGQTTASGGAGGAGGNGGGGAGSVASGTGGMGGMGGAASSSSSGMFIDDAGPKACPSVPNTPPMVAVPGWDGDAYCIDATEVTNAHYVAWLESAPDVASQVPYCASNLSFAPSAGMPPKDDYPVGNVDWCDAFAYCKAVGKRLCGRIGGGPAPYYAHDDPTRNQWFGACSHGGAQGYPYGQAYDANACNVKDAAYGAVLPVGTLASCEGGFPGIVDMSGNVWEWEDACIPSDGGADICRRRGGSFSSTAENVDCDISSSRPRNAAEANTGFRCCAD</sequence>
<evidence type="ECO:0000256" key="1">
    <source>
        <dbReference type="SAM" id="SignalP"/>
    </source>
</evidence>
<dbReference type="AlphaFoldDB" id="A0A6N7PGM5"/>
<dbReference type="SUPFAM" id="SSF56436">
    <property type="entry name" value="C-type lectin-like"/>
    <property type="match status" value="1"/>
</dbReference>
<dbReference type="InterPro" id="IPR042095">
    <property type="entry name" value="SUMF_sf"/>
</dbReference>
<evidence type="ECO:0000259" key="2">
    <source>
        <dbReference type="Pfam" id="PF03781"/>
    </source>
</evidence>
<dbReference type="EMBL" id="WJIE01000001">
    <property type="protein sequence ID" value="MRG91203.1"/>
    <property type="molecule type" value="Genomic_DNA"/>
</dbReference>
<gene>
    <name evidence="3" type="ORF">GF068_04600</name>
</gene>
<accession>A0A6N7PGM5</accession>
<dbReference type="InterPro" id="IPR051043">
    <property type="entry name" value="Sulfatase_Mod_Factor_Kinase"/>
</dbReference>
<dbReference type="GO" id="GO:0120147">
    <property type="term" value="F:formylglycine-generating oxidase activity"/>
    <property type="evidence" value="ECO:0007669"/>
    <property type="project" value="TreeGrafter"/>
</dbReference>
<evidence type="ECO:0000313" key="3">
    <source>
        <dbReference type="EMBL" id="MRG91203.1"/>
    </source>
</evidence>
<dbReference type="PANTHER" id="PTHR23150:SF19">
    <property type="entry name" value="FORMYLGLYCINE-GENERATING ENZYME"/>
    <property type="match status" value="1"/>
</dbReference>
<protein>
    <submittedName>
        <fullName evidence="3">SUMF1/EgtB/PvdO family nonheme iron enzyme</fullName>
    </submittedName>
</protein>
<dbReference type="InterPro" id="IPR016187">
    <property type="entry name" value="CTDL_fold"/>
</dbReference>
<evidence type="ECO:0000313" key="4">
    <source>
        <dbReference type="Proteomes" id="UP000440224"/>
    </source>
</evidence>
<proteinExistence type="predicted"/>
<dbReference type="PANTHER" id="PTHR23150">
    <property type="entry name" value="SULFATASE MODIFYING FACTOR 1, 2"/>
    <property type="match status" value="1"/>
</dbReference>
<dbReference type="Proteomes" id="UP000440224">
    <property type="component" value="Unassembled WGS sequence"/>
</dbReference>
<keyword evidence="1" id="KW-0732">Signal</keyword>
<organism evidence="3 4">
    <name type="scientific">Polyangium spumosum</name>
    <dbReference type="NCBI Taxonomy" id="889282"/>
    <lineage>
        <taxon>Bacteria</taxon>
        <taxon>Pseudomonadati</taxon>
        <taxon>Myxococcota</taxon>
        <taxon>Polyangia</taxon>
        <taxon>Polyangiales</taxon>
        <taxon>Polyangiaceae</taxon>
        <taxon>Polyangium</taxon>
    </lineage>
</organism>
<dbReference type="PROSITE" id="PS51257">
    <property type="entry name" value="PROKAR_LIPOPROTEIN"/>
    <property type="match status" value="1"/>
</dbReference>
<feature type="signal peptide" evidence="1">
    <location>
        <begin position="1"/>
        <end position="28"/>
    </location>
</feature>
<feature type="domain" description="Sulfatase-modifying factor enzyme-like" evidence="2">
    <location>
        <begin position="110"/>
        <end position="311"/>
    </location>
</feature>
<dbReference type="RefSeq" id="WP_153818025.1">
    <property type="nucleotide sequence ID" value="NZ_WJIE01000001.1"/>
</dbReference>